<dbReference type="EMBL" id="FOZP01000001">
    <property type="protein sequence ID" value="SFS30729.1"/>
    <property type="molecule type" value="Genomic_DNA"/>
</dbReference>
<protein>
    <submittedName>
        <fullName evidence="1">Uncharacterized protein</fullName>
    </submittedName>
</protein>
<accession>A0A1I6NSB6</accession>
<name>A0A1I6NSB6_9FLAO</name>
<organism evidence="1 2">
    <name type="scientific">Lutibacter maritimus</name>
    <dbReference type="NCBI Taxonomy" id="593133"/>
    <lineage>
        <taxon>Bacteria</taxon>
        <taxon>Pseudomonadati</taxon>
        <taxon>Bacteroidota</taxon>
        <taxon>Flavobacteriia</taxon>
        <taxon>Flavobacteriales</taxon>
        <taxon>Flavobacteriaceae</taxon>
        <taxon>Lutibacter</taxon>
    </lineage>
</organism>
<proteinExistence type="predicted"/>
<reference evidence="2" key="1">
    <citation type="submission" date="2016-10" db="EMBL/GenBank/DDBJ databases">
        <authorList>
            <person name="Varghese N."/>
            <person name="Submissions S."/>
        </authorList>
    </citation>
    <scope>NUCLEOTIDE SEQUENCE [LARGE SCALE GENOMIC DNA]</scope>
    <source>
        <strain evidence="2">DSM 24450</strain>
    </source>
</reference>
<dbReference type="Proteomes" id="UP000199312">
    <property type="component" value="Unassembled WGS sequence"/>
</dbReference>
<dbReference type="STRING" id="593133.SAMN04488006_0477"/>
<evidence type="ECO:0000313" key="2">
    <source>
        <dbReference type="Proteomes" id="UP000199312"/>
    </source>
</evidence>
<gene>
    <name evidence="1" type="ORF">SAMN04488006_0477</name>
</gene>
<evidence type="ECO:0000313" key="1">
    <source>
        <dbReference type="EMBL" id="SFS30729.1"/>
    </source>
</evidence>
<dbReference type="AlphaFoldDB" id="A0A1I6NSB6"/>
<keyword evidence="2" id="KW-1185">Reference proteome</keyword>
<sequence>MPTPKNHKELLNLLIIQENNLNILYSNMANDLASILRQYKVTDKSVWYKNKDVKRKVDVLMNKFRGVYFNYISNSVQQSWELSNNHTDNLITNYTNGITIPDNYQRKFYQRNAAAVQSFINRGKEGFRLSDRVWSLTNQTREQLETFISSGLTVGRPASKLALDLKQFLKEPERRFRRLRDPETGKLILSNPAKNYHPGRGVYRSSYKNALRLSRNEINIAYRTADNLRRQNLPFVLGIEVHLSNAHPAYDICDELQGDYPKNFNFIGWHPNCLCYSKSKLLSKEDFVKYLKGKEISQSKYVKSIPINAARYLNNNSERIKGLTNKPHFVAENFKNTKAGFSLKKNIGVDVKVPKLVENNMITNLKNSGVHVNFNETSLNDFNSKAKGFDLNTMFSSLETELQLNGISRIRKTVDFSNSGFNFSLSGRDFEMTREIKYKDDFNSVYHAYLRVPKSTQGKGLTKKMFQTLYKQYEAGNIKQINVTANIDVGGYAWAKYGFSATKKSEVLHIINKSQNEAFKQIAKRKANYHYKKYGNDKPFPMIRFANIEGGKKELLGTWWSGTIDLTNKKELEWFLNYLFQ</sequence>